<evidence type="ECO:0000259" key="3">
    <source>
        <dbReference type="PROSITE" id="PS50111"/>
    </source>
</evidence>
<dbReference type="PANTHER" id="PTHR32089:SF112">
    <property type="entry name" value="LYSOZYME-LIKE PROTEIN-RELATED"/>
    <property type="match status" value="1"/>
</dbReference>
<dbReference type="AlphaFoldDB" id="A0A7U8APD5"/>
<organism evidence="4 5">
    <name type="scientific">Campylobacter lari</name>
    <dbReference type="NCBI Taxonomy" id="201"/>
    <lineage>
        <taxon>Bacteria</taxon>
        <taxon>Pseudomonadati</taxon>
        <taxon>Campylobacterota</taxon>
        <taxon>Epsilonproteobacteria</taxon>
        <taxon>Campylobacterales</taxon>
        <taxon>Campylobacteraceae</taxon>
        <taxon>Campylobacter</taxon>
    </lineage>
</organism>
<dbReference type="Pfam" id="PF00015">
    <property type="entry name" value="MCPsignal"/>
    <property type="match status" value="1"/>
</dbReference>
<gene>
    <name evidence="4" type="ORF">A0Y59_01595</name>
</gene>
<sequence>MGAFEYNAKIINEATLEIEKTQNLSVRSVIVENVSKNMSDSLQKELALINTKLNDNASVMHEIYDQASDISIHSSKSAKNAQIISNDLANLGVNIGQIHTLMDTFYQQMNSVSSFIGIIEDITEQTNLLALNAAIEAARAGEHGRGFAVVADEVRSLAEKTQDAAKEISIMIKTLMEQMSNIKDITNEAYEVAKSSNSSLEEFQKVFMGVDEKAKILLDEISKTSIDTNKILLYLECCLKTYLAINSKIEYTEEKNLAKFDSTSSIYILNQDLNSHIEKLFDCIKNNQLVKEERKIYAQIKQIQDINERMISEIEI</sequence>
<dbReference type="GO" id="GO:0007165">
    <property type="term" value="P:signal transduction"/>
    <property type="evidence" value="ECO:0007669"/>
    <property type="project" value="UniProtKB-KW"/>
</dbReference>
<comment type="caution">
    <text evidence="4">The sequence shown here is derived from an EMBL/GenBank/DDBJ whole genome shotgun (WGS) entry which is preliminary data.</text>
</comment>
<keyword evidence="1 2" id="KW-0807">Transducer</keyword>
<dbReference type="SMART" id="SM00283">
    <property type="entry name" value="MA"/>
    <property type="match status" value="1"/>
</dbReference>
<evidence type="ECO:0000313" key="4">
    <source>
        <dbReference type="EMBL" id="EAJ1253887.1"/>
    </source>
</evidence>
<dbReference type="SUPFAM" id="SSF58104">
    <property type="entry name" value="Methyl-accepting chemotaxis protein (MCP) signaling domain"/>
    <property type="match status" value="1"/>
</dbReference>
<dbReference type="Gene3D" id="1.10.287.950">
    <property type="entry name" value="Methyl-accepting chemotaxis protein"/>
    <property type="match status" value="1"/>
</dbReference>
<dbReference type="Proteomes" id="UP000533324">
    <property type="component" value="Unassembled WGS sequence"/>
</dbReference>
<protein>
    <recommendedName>
        <fullName evidence="3">Methyl-accepting transducer domain-containing protein</fullName>
    </recommendedName>
</protein>
<name>A0A7U8APD5_CAMLA</name>
<proteinExistence type="predicted"/>
<evidence type="ECO:0000256" key="1">
    <source>
        <dbReference type="ARBA" id="ARBA00023224"/>
    </source>
</evidence>
<evidence type="ECO:0000313" key="5">
    <source>
        <dbReference type="Proteomes" id="UP000533324"/>
    </source>
</evidence>
<dbReference type="GO" id="GO:0016020">
    <property type="term" value="C:membrane"/>
    <property type="evidence" value="ECO:0007669"/>
    <property type="project" value="InterPro"/>
</dbReference>
<reference evidence="4 5" key="1">
    <citation type="submission" date="2018-05" db="EMBL/GenBank/DDBJ databases">
        <authorList>
            <consortium name="PulseNet: The National Subtyping Network for Foodborne Disease Surveillance"/>
            <person name="Tarr C.L."/>
            <person name="Trees E."/>
            <person name="Katz L.S."/>
            <person name="Carleton-Romer H.A."/>
            <person name="Stroika S."/>
            <person name="Kucerova Z."/>
            <person name="Roache K.F."/>
            <person name="Sabol A.L."/>
            <person name="Besser J."/>
            <person name="Gerner-Smidt P."/>
        </authorList>
    </citation>
    <scope>NUCLEOTIDE SEQUENCE [LARGE SCALE GENOMIC DNA]</scope>
    <source>
        <strain evidence="4 5">1988D-2602</strain>
    </source>
</reference>
<dbReference type="PROSITE" id="PS50111">
    <property type="entry name" value="CHEMOTAXIS_TRANSDUC_2"/>
    <property type="match status" value="1"/>
</dbReference>
<dbReference type="PANTHER" id="PTHR32089">
    <property type="entry name" value="METHYL-ACCEPTING CHEMOTAXIS PROTEIN MCPB"/>
    <property type="match status" value="1"/>
</dbReference>
<feature type="domain" description="Methyl-accepting transducer" evidence="3">
    <location>
        <begin position="51"/>
        <end position="228"/>
    </location>
</feature>
<dbReference type="InterPro" id="IPR004089">
    <property type="entry name" value="MCPsignal_dom"/>
</dbReference>
<dbReference type="EMBL" id="AABVCV010000002">
    <property type="protein sequence ID" value="EAJ1253887.1"/>
    <property type="molecule type" value="Genomic_DNA"/>
</dbReference>
<evidence type="ECO:0000256" key="2">
    <source>
        <dbReference type="PROSITE-ProRule" id="PRU00284"/>
    </source>
</evidence>
<accession>A0A7U8APD5</accession>